<protein>
    <recommendedName>
        <fullName evidence="2">Phosducin domain-containing protein</fullName>
    </recommendedName>
</protein>
<dbReference type="AlphaFoldDB" id="A0AAV5S2K1"/>
<name>A0AAV5S2K1_MAUHU</name>
<evidence type="ECO:0000313" key="3">
    <source>
        <dbReference type="EMBL" id="GMM57915.1"/>
    </source>
</evidence>
<proteinExistence type="inferred from homology"/>
<dbReference type="InterPro" id="IPR036249">
    <property type="entry name" value="Thioredoxin-like_sf"/>
</dbReference>
<dbReference type="SUPFAM" id="SSF52833">
    <property type="entry name" value="Thioredoxin-like"/>
    <property type="match status" value="1"/>
</dbReference>
<evidence type="ECO:0000313" key="4">
    <source>
        <dbReference type="Proteomes" id="UP001377567"/>
    </source>
</evidence>
<comment type="caution">
    <text evidence="3">The sequence shown here is derived from an EMBL/GenBank/DDBJ whole genome shotgun (WGS) entry which is preliminary data.</text>
</comment>
<feature type="domain" description="Phosducin" evidence="2">
    <location>
        <begin position="25"/>
        <end position="158"/>
    </location>
</feature>
<dbReference type="Proteomes" id="UP001377567">
    <property type="component" value="Unassembled WGS sequence"/>
</dbReference>
<accession>A0AAV5S2K1</accession>
<sequence length="210" mass="24036">MSQKVSQFEKDAFAANSDSDVDLDELMDELENDEETDAIMARHREQRMHEISQHLKSVAKNVAEDKNYGNLETIDDESRLIKLSSSSDIPVVIHFQLPHFKKCQYMDEQLSKLARKYLRTKFVRIDVQNSPFLVDKLDIKVLPCVIAYVGGLERTRLVGFSKLGNDPNSFEPASLERFLLSERIIESNTRGMFASRKTTSTDDSDDDLDI</sequence>
<evidence type="ECO:0000259" key="2">
    <source>
        <dbReference type="Pfam" id="PF02114"/>
    </source>
</evidence>
<dbReference type="Gene3D" id="3.40.30.10">
    <property type="entry name" value="Glutaredoxin"/>
    <property type="match status" value="1"/>
</dbReference>
<organism evidence="3 4">
    <name type="scientific">Maudiozyma humilis</name>
    <name type="common">Sour dough yeast</name>
    <name type="synonym">Kazachstania humilis</name>
    <dbReference type="NCBI Taxonomy" id="51915"/>
    <lineage>
        <taxon>Eukaryota</taxon>
        <taxon>Fungi</taxon>
        <taxon>Dikarya</taxon>
        <taxon>Ascomycota</taxon>
        <taxon>Saccharomycotina</taxon>
        <taxon>Saccharomycetes</taxon>
        <taxon>Saccharomycetales</taxon>
        <taxon>Saccharomycetaceae</taxon>
        <taxon>Maudiozyma</taxon>
    </lineage>
</organism>
<evidence type="ECO:0000256" key="1">
    <source>
        <dbReference type="ARBA" id="ARBA00009686"/>
    </source>
</evidence>
<dbReference type="InterPro" id="IPR024253">
    <property type="entry name" value="Phosducin_thioredoxin-like_dom"/>
</dbReference>
<dbReference type="EMBL" id="BTGD01000017">
    <property type="protein sequence ID" value="GMM57915.1"/>
    <property type="molecule type" value="Genomic_DNA"/>
</dbReference>
<keyword evidence="4" id="KW-1185">Reference proteome</keyword>
<dbReference type="PANTHER" id="PTHR21148">
    <property type="entry name" value="THIOREDOXIN DOMAIN-CONTAINING PROTEIN 9"/>
    <property type="match status" value="1"/>
</dbReference>
<reference evidence="3 4" key="1">
    <citation type="journal article" date="2023" name="Elife">
        <title>Identification of key yeast species and microbe-microbe interactions impacting larval growth of Drosophila in the wild.</title>
        <authorList>
            <person name="Mure A."/>
            <person name="Sugiura Y."/>
            <person name="Maeda R."/>
            <person name="Honda K."/>
            <person name="Sakurai N."/>
            <person name="Takahashi Y."/>
            <person name="Watada M."/>
            <person name="Katoh T."/>
            <person name="Gotoh A."/>
            <person name="Gotoh Y."/>
            <person name="Taniguchi I."/>
            <person name="Nakamura K."/>
            <person name="Hayashi T."/>
            <person name="Katayama T."/>
            <person name="Uemura T."/>
            <person name="Hattori Y."/>
        </authorList>
    </citation>
    <scope>NUCLEOTIDE SEQUENCE [LARGE SCALE GENOMIC DNA]</scope>
    <source>
        <strain evidence="3 4">KH-74</strain>
    </source>
</reference>
<dbReference type="Pfam" id="PF02114">
    <property type="entry name" value="Phosducin"/>
    <property type="match status" value="1"/>
</dbReference>
<gene>
    <name evidence="3" type="ORF">DAKH74_045310</name>
</gene>
<comment type="similarity">
    <text evidence="1">Belongs to the phosducin family.</text>
</comment>